<evidence type="ECO:0000259" key="2">
    <source>
        <dbReference type="Pfam" id="PF01968"/>
    </source>
</evidence>
<dbReference type="Proteomes" id="UP001595528">
    <property type="component" value="Unassembled WGS sequence"/>
</dbReference>
<dbReference type="InterPro" id="IPR049517">
    <property type="entry name" value="ACX-like_C"/>
</dbReference>
<feature type="domain" description="Acetophenone carboxylase-like C-terminal" evidence="4">
    <location>
        <begin position="529"/>
        <end position="695"/>
    </location>
</feature>
<dbReference type="PANTHER" id="PTHR11365:SF23">
    <property type="entry name" value="HYPOTHETICAL 5-OXOPROLINASE (EUROFUNG)-RELATED"/>
    <property type="match status" value="1"/>
</dbReference>
<organism evidence="5 6">
    <name type="scientific">Marinibaculum pumilum</name>
    <dbReference type="NCBI Taxonomy" id="1766165"/>
    <lineage>
        <taxon>Bacteria</taxon>
        <taxon>Pseudomonadati</taxon>
        <taxon>Pseudomonadota</taxon>
        <taxon>Alphaproteobacteria</taxon>
        <taxon>Rhodospirillales</taxon>
        <taxon>Rhodospirillaceae</taxon>
        <taxon>Marinibaculum</taxon>
    </lineage>
</organism>
<dbReference type="Pfam" id="PF05378">
    <property type="entry name" value="Hydant_A_N"/>
    <property type="match status" value="1"/>
</dbReference>
<protein>
    <submittedName>
        <fullName evidence="5">Hydantoinase/oxoprolinase family protein</fullName>
    </submittedName>
</protein>
<feature type="compositionally biased region" description="Low complexity" evidence="1">
    <location>
        <begin position="1"/>
        <end position="17"/>
    </location>
</feature>
<dbReference type="InterPro" id="IPR008040">
    <property type="entry name" value="Hydant_A_N"/>
</dbReference>
<dbReference type="InterPro" id="IPR002821">
    <property type="entry name" value="Hydantoinase_A"/>
</dbReference>
<sequence length="708" mass="73518">MPDQASSPAADPARPASGFPPSPWRIGVDVGGTFTDLVLRGAEGGLQVFKVPSVPGDPSQGVLAALEKVAQAAGLGVAQLLGGCELFVHGSTVATNTILERKGAKVGLLTTAGFRDSLEIRRGLRENMWDHRAPFPDVLVPRYLRLPVGGRLDETGAELAPLSAADVAAAAETFAADGVEAVAIALLNAYVNPAHEEAAEAALRGRADAPAWISRSAAVSPVMGEYERSSTVVVNAYVAPKVVAYLTALQDRLHQLGLRHPVLLIQSNGGAVSVDQAAERPVNLVLSGPAAGVGALQLYGAAAGTGDLIAMEIGGTSCDVTLMGEGRVPVTDELVIDGYHLATPSVEIHTVGAGGGTLAWVDAGGMLHVGPQGAGADPGPACYGLGGERPTVTDAQLLLGRLRPGAYAGGSLSLDLALAERAIRTHVAEPLGLEPAAAAVGMIRLLEQRLLHAVERISIERGHDPARFTLVAAGGAGPMHGATVGRALGCRRVYIPRAAGAFCAVGMLHADLRQDFLKVFFADLDRIPAAELESAFAPLEREAAAALEAEGFDAGRRQLGRTLDLRYRGQHWSIQVPLGDAAFDPATVRADFEAEHRRQFGHVQPDGALEITGLRVTGQGLLARLPLPDPAPAEAPPAAAERRRVFIDDRHGWQEVAVHAGAGLRPGHVLEGPLLVEEATTTLFAGPGDRLEVDAADNYLLHIGGGAA</sequence>
<dbReference type="Pfam" id="PF19278">
    <property type="entry name" value="Hydant_A_C"/>
    <property type="match status" value="1"/>
</dbReference>
<dbReference type="RefSeq" id="WP_379906568.1">
    <property type="nucleotide sequence ID" value="NZ_JBHRTR010000054.1"/>
</dbReference>
<gene>
    <name evidence="5" type="ORF">ACFOGJ_27890</name>
</gene>
<evidence type="ECO:0000256" key="1">
    <source>
        <dbReference type="SAM" id="MobiDB-lite"/>
    </source>
</evidence>
<dbReference type="InterPro" id="IPR045079">
    <property type="entry name" value="Oxoprolinase-like"/>
</dbReference>
<evidence type="ECO:0000313" key="5">
    <source>
        <dbReference type="EMBL" id="MFC3231101.1"/>
    </source>
</evidence>
<name>A0ABV7L8W8_9PROT</name>
<evidence type="ECO:0000259" key="3">
    <source>
        <dbReference type="Pfam" id="PF05378"/>
    </source>
</evidence>
<keyword evidence="6" id="KW-1185">Reference proteome</keyword>
<feature type="domain" description="Hydantoinase/oxoprolinase N-terminal" evidence="3">
    <location>
        <begin position="25"/>
        <end position="204"/>
    </location>
</feature>
<proteinExistence type="predicted"/>
<evidence type="ECO:0000259" key="4">
    <source>
        <dbReference type="Pfam" id="PF19278"/>
    </source>
</evidence>
<accession>A0ABV7L8W8</accession>
<feature type="region of interest" description="Disordered" evidence="1">
    <location>
        <begin position="1"/>
        <end position="22"/>
    </location>
</feature>
<dbReference type="PANTHER" id="PTHR11365">
    <property type="entry name" value="5-OXOPROLINASE RELATED"/>
    <property type="match status" value="1"/>
</dbReference>
<reference evidence="6" key="1">
    <citation type="journal article" date="2019" name="Int. J. Syst. Evol. Microbiol.">
        <title>The Global Catalogue of Microorganisms (GCM) 10K type strain sequencing project: providing services to taxonomists for standard genome sequencing and annotation.</title>
        <authorList>
            <consortium name="The Broad Institute Genomics Platform"/>
            <consortium name="The Broad Institute Genome Sequencing Center for Infectious Disease"/>
            <person name="Wu L."/>
            <person name="Ma J."/>
        </authorList>
    </citation>
    <scope>NUCLEOTIDE SEQUENCE [LARGE SCALE GENOMIC DNA]</scope>
    <source>
        <strain evidence="6">KCTC 42964</strain>
    </source>
</reference>
<feature type="domain" description="Hydantoinase A/oxoprolinase" evidence="2">
    <location>
        <begin position="228"/>
        <end position="515"/>
    </location>
</feature>
<evidence type="ECO:0000313" key="6">
    <source>
        <dbReference type="Proteomes" id="UP001595528"/>
    </source>
</evidence>
<dbReference type="Pfam" id="PF01968">
    <property type="entry name" value="Hydantoinase_A"/>
    <property type="match status" value="1"/>
</dbReference>
<dbReference type="EMBL" id="JBHRTR010000054">
    <property type="protein sequence ID" value="MFC3231101.1"/>
    <property type="molecule type" value="Genomic_DNA"/>
</dbReference>
<comment type="caution">
    <text evidence="5">The sequence shown here is derived from an EMBL/GenBank/DDBJ whole genome shotgun (WGS) entry which is preliminary data.</text>
</comment>